<proteinExistence type="predicted"/>
<evidence type="ECO:0000313" key="4">
    <source>
        <dbReference type="Proteomes" id="UP000515703"/>
    </source>
</evidence>
<dbReference type="Gene3D" id="3.90.1530.30">
    <property type="match status" value="1"/>
</dbReference>
<dbReference type="SMART" id="SM00470">
    <property type="entry name" value="ParB"/>
    <property type="match status" value="1"/>
</dbReference>
<dbReference type="InterPro" id="IPR050336">
    <property type="entry name" value="Chromosome_partition/occlusion"/>
</dbReference>
<dbReference type="SUPFAM" id="SSF109709">
    <property type="entry name" value="KorB DNA-binding domain-like"/>
    <property type="match status" value="1"/>
</dbReference>
<dbReference type="GO" id="GO:0007059">
    <property type="term" value="P:chromosome segregation"/>
    <property type="evidence" value="ECO:0007669"/>
    <property type="project" value="TreeGrafter"/>
</dbReference>
<feature type="region of interest" description="Disordered" evidence="1">
    <location>
        <begin position="175"/>
        <end position="194"/>
    </location>
</feature>
<dbReference type="RefSeq" id="WP_185258709.1">
    <property type="nucleotide sequence ID" value="NZ_AP023368.1"/>
</dbReference>
<dbReference type="SUPFAM" id="SSF110849">
    <property type="entry name" value="ParB/Sulfiredoxin"/>
    <property type="match status" value="1"/>
</dbReference>
<dbReference type="KEGG" id="acht:bsdcttw_14190"/>
<dbReference type="InterPro" id="IPR036086">
    <property type="entry name" value="ParB/Sulfiredoxin_sf"/>
</dbReference>
<dbReference type="Proteomes" id="UP000515703">
    <property type="component" value="Chromosome"/>
</dbReference>
<dbReference type="PANTHER" id="PTHR33375">
    <property type="entry name" value="CHROMOSOME-PARTITIONING PROTEIN PARB-RELATED"/>
    <property type="match status" value="1"/>
</dbReference>
<dbReference type="Gene3D" id="1.10.10.2830">
    <property type="match status" value="1"/>
</dbReference>
<dbReference type="GO" id="GO:0005694">
    <property type="term" value="C:chromosome"/>
    <property type="evidence" value="ECO:0007669"/>
    <property type="project" value="TreeGrafter"/>
</dbReference>
<evidence type="ECO:0000259" key="2">
    <source>
        <dbReference type="SMART" id="SM00470"/>
    </source>
</evidence>
<organism evidence="3 4">
    <name type="scientific">Anaerocolumna chitinilytica</name>
    <dbReference type="NCBI Taxonomy" id="1727145"/>
    <lineage>
        <taxon>Bacteria</taxon>
        <taxon>Bacillati</taxon>
        <taxon>Bacillota</taxon>
        <taxon>Clostridia</taxon>
        <taxon>Lachnospirales</taxon>
        <taxon>Lachnospiraceae</taxon>
        <taxon>Anaerocolumna</taxon>
    </lineage>
</organism>
<name>A0A7I8DIR2_9FIRM</name>
<reference evidence="3 4" key="2">
    <citation type="submission" date="2020-08" db="EMBL/GenBank/DDBJ databases">
        <authorList>
            <person name="Ueki A."/>
            <person name="Tonouchi A."/>
        </authorList>
    </citation>
    <scope>NUCLEOTIDE SEQUENCE [LARGE SCALE GENOMIC DNA]</scope>
    <source>
        <strain evidence="3 4">CTTW</strain>
    </source>
</reference>
<evidence type="ECO:0000313" key="3">
    <source>
        <dbReference type="EMBL" id="BCJ98378.1"/>
    </source>
</evidence>
<dbReference type="EMBL" id="AP023368">
    <property type="protein sequence ID" value="BCJ98378.1"/>
    <property type="molecule type" value="Genomic_DNA"/>
</dbReference>
<keyword evidence="4" id="KW-1185">Reference proteome</keyword>
<dbReference type="AlphaFoldDB" id="A0A7I8DIR2"/>
<feature type="compositionally biased region" description="Basic and acidic residues" evidence="1">
    <location>
        <begin position="182"/>
        <end position="194"/>
    </location>
</feature>
<accession>A0A7I8DIR2</accession>
<dbReference type="PANTHER" id="PTHR33375:SF1">
    <property type="entry name" value="CHROMOSOME-PARTITIONING PROTEIN PARB-RELATED"/>
    <property type="match status" value="1"/>
</dbReference>
<evidence type="ECO:0000256" key="1">
    <source>
        <dbReference type="SAM" id="MobiDB-lite"/>
    </source>
</evidence>
<dbReference type="InterPro" id="IPR003115">
    <property type="entry name" value="ParB_N"/>
</dbReference>
<sequence>MSDNKLTALDVLFGELKETNNDEKGKVMKASTKSLVPFNKHPFKLYTGRKFDEMVRSVKEFGILQPIIVRAYISDSVQFKDYNIETNKFEILAGHNRWNAAITAGLEEVPIVIMKGLSDEEAKLVVIETNLLQRSFTDLSYSERALVIDEHYKSLKSQGRRTDIINQVKELLESNREDEEETCGHDVHKSNSRDQVGEEYNLDGRTIARYIRINMLCDEMKKFIDNKMISFTAGVQLSHLTEENQLYLIDILNNSKIKITPDIASALREAEEAGKLDEAAIKKILVESNVKQEKSGFKAVKVKPNIVKKYFNNNQSTEEVESIIDKALELYFSQNK</sequence>
<gene>
    <name evidence="3" type="ORF">bsdcttw_14190</name>
</gene>
<protein>
    <recommendedName>
        <fullName evidence="2">ParB-like N-terminal domain-containing protein</fullName>
    </recommendedName>
</protein>
<dbReference type="CDD" id="cd16408">
    <property type="entry name" value="ParB_N_like"/>
    <property type="match status" value="1"/>
</dbReference>
<reference evidence="3 4" key="1">
    <citation type="submission" date="2020-08" db="EMBL/GenBank/DDBJ databases">
        <title>Draft genome sequencing of an Anaerocolumna strain isolated from anoxic soil subjected to BSD treatment.</title>
        <authorList>
            <person name="Uek A."/>
            <person name="Tonouchi A."/>
        </authorList>
    </citation>
    <scope>NUCLEOTIDE SEQUENCE [LARGE SCALE GENOMIC DNA]</scope>
    <source>
        <strain evidence="3 4">CTTW</strain>
    </source>
</reference>
<feature type="domain" description="ParB-like N-terminal" evidence="2">
    <location>
        <begin position="28"/>
        <end position="131"/>
    </location>
</feature>
<dbReference type="Pfam" id="PF02195">
    <property type="entry name" value="ParB_N"/>
    <property type="match status" value="1"/>
</dbReference>